<protein>
    <submittedName>
        <fullName evidence="2">Uncharacterized protein</fullName>
    </submittedName>
</protein>
<gene>
    <name evidence="2" type="ORF">BDN70DRAFT_900679</name>
</gene>
<evidence type="ECO:0000313" key="2">
    <source>
        <dbReference type="EMBL" id="KAF9472259.1"/>
    </source>
</evidence>
<feature type="compositionally biased region" description="Low complexity" evidence="1">
    <location>
        <begin position="424"/>
        <end position="435"/>
    </location>
</feature>
<dbReference type="EMBL" id="MU155557">
    <property type="protein sequence ID" value="KAF9472259.1"/>
    <property type="molecule type" value="Genomic_DNA"/>
</dbReference>
<feature type="compositionally biased region" description="Polar residues" evidence="1">
    <location>
        <begin position="385"/>
        <end position="396"/>
    </location>
</feature>
<dbReference type="Proteomes" id="UP000807469">
    <property type="component" value="Unassembled WGS sequence"/>
</dbReference>
<organism evidence="2 3">
    <name type="scientific">Pholiota conissans</name>
    <dbReference type="NCBI Taxonomy" id="109636"/>
    <lineage>
        <taxon>Eukaryota</taxon>
        <taxon>Fungi</taxon>
        <taxon>Dikarya</taxon>
        <taxon>Basidiomycota</taxon>
        <taxon>Agaricomycotina</taxon>
        <taxon>Agaricomycetes</taxon>
        <taxon>Agaricomycetidae</taxon>
        <taxon>Agaricales</taxon>
        <taxon>Agaricineae</taxon>
        <taxon>Strophariaceae</taxon>
        <taxon>Pholiota</taxon>
    </lineage>
</organism>
<evidence type="ECO:0000256" key="1">
    <source>
        <dbReference type="SAM" id="MobiDB-lite"/>
    </source>
</evidence>
<name>A0A9P5YPD7_9AGAR</name>
<evidence type="ECO:0000313" key="3">
    <source>
        <dbReference type="Proteomes" id="UP000807469"/>
    </source>
</evidence>
<feature type="region of interest" description="Disordered" evidence="1">
    <location>
        <begin position="369"/>
        <end position="440"/>
    </location>
</feature>
<sequence>MSGTMIFPRSTAQYIKILRDFLLTSESEEILVQAPLIINEIDADIALSPSRAFSSNSLARNVEALAQHNKKVGRGPQILELLVAKSNERHGSNVAGKSIKSSVASLKSSGHRTMDFVLPMGVGPWPYPFLVPNLPSSSVMAPDNNFTDLEQQAMFPLPTDADLKQFQWSKELVNYPAKISASLSSSSSTSHDASLVSFDGNMVFRMPHQRNSLVEDFNIFNINTPVNVASHSDVIEMNHHTQAAIASLETPVFVTPTAYPLPGTFPVEAPLEPSIPDVLVETHVLGLQSDSRKCSLNLPDADHIDEATSIPHWQTYKAPKALAKKTSDRKEHTQMFGVLKMKELETGAPSRRNSKLMIPTWKYYSGLTGKSKEDSCTGKKEDTSRVTPYPSTATRRVQNKDHGQKNGDTKSNSQERIAHKKQRSGLLAKASGSKSSSHRAVEQMNQALEQRAACQNVIETPEWARNPREMCFWHWHAQEMSRYATLG</sequence>
<keyword evidence="3" id="KW-1185">Reference proteome</keyword>
<feature type="compositionally biased region" description="Basic and acidic residues" evidence="1">
    <location>
        <begin position="398"/>
        <end position="408"/>
    </location>
</feature>
<dbReference type="AlphaFoldDB" id="A0A9P5YPD7"/>
<reference evidence="2" key="1">
    <citation type="submission" date="2020-11" db="EMBL/GenBank/DDBJ databases">
        <authorList>
            <consortium name="DOE Joint Genome Institute"/>
            <person name="Ahrendt S."/>
            <person name="Riley R."/>
            <person name="Andreopoulos W."/>
            <person name="Labutti K."/>
            <person name="Pangilinan J."/>
            <person name="Ruiz-Duenas F.J."/>
            <person name="Barrasa J.M."/>
            <person name="Sanchez-Garcia M."/>
            <person name="Camarero S."/>
            <person name="Miyauchi S."/>
            <person name="Serrano A."/>
            <person name="Linde D."/>
            <person name="Babiker R."/>
            <person name="Drula E."/>
            <person name="Ayuso-Fernandez I."/>
            <person name="Pacheco R."/>
            <person name="Padilla G."/>
            <person name="Ferreira P."/>
            <person name="Barriuso J."/>
            <person name="Kellner H."/>
            <person name="Castanera R."/>
            <person name="Alfaro M."/>
            <person name="Ramirez L."/>
            <person name="Pisabarro A.G."/>
            <person name="Kuo A."/>
            <person name="Tritt A."/>
            <person name="Lipzen A."/>
            <person name="He G."/>
            <person name="Yan M."/>
            <person name="Ng V."/>
            <person name="Cullen D."/>
            <person name="Martin F."/>
            <person name="Rosso M.-N."/>
            <person name="Henrissat B."/>
            <person name="Hibbett D."/>
            <person name="Martinez A.T."/>
            <person name="Grigoriev I.V."/>
        </authorList>
    </citation>
    <scope>NUCLEOTIDE SEQUENCE</scope>
    <source>
        <strain evidence="2">CIRM-BRFM 674</strain>
    </source>
</reference>
<feature type="compositionally biased region" description="Basic and acidic residues" evidence="1">
    <location>
        <begin position="370"/>
        <end position="384"/>
    </location>
</feature>
<comment type="caution">
    <text evidence="2">The sequence shown here is derived from an EMBL/GenBank/DDBJ whole genome shotgun (WGS) entry which is preliminary data.</text>
</comment>
<proteinExistence type="predicted"/>
<accession>A0A9P5YPD7</accession>